<evidence type="ECO:0000313" key="2">
    <source>
        <dbReference type="EMBL" id="SEN26927.1"/>
    </source>
</evidence>
<accession>A0A1H8F6Z8</accession>
<keyword evidence="3" id="KW-1185">Reference proteome</keyword>
<gene>
    <name evidence="2" type="ORF">SAMN05216388_1002198</name>
</gene>
<dbReference type="AlphaFoldDB" id="A0A1H8F6Z8"/>
<dbReference type="RefSeq" id="WP_092657500.1">
    <property type="nucleotide sequence ID" value="NZ_FOCX01000002.1"/>
</dbReference>
<keyword evidence="2" id="KW-0282">Flagellum</keyword>
<evidence type="ECO:0000313" key="3">
    <source>
        <dbReference type="Proteomes" id="UP000198775"/>
    </source>
</evidence>
<reference evidence="3" key="1">
    <citation type="submission" date="2016-10" db="EMBL/GenBank/DDBJ databases">
        <authorList>
            <person name="Varghese N."/>
            <person name="Submissions S."/>
        </authorList>
    </citation>
    <scope>NUCLEOTIDE SEQUENCE [LARGE SCALE GENOMIC DNA]</scope>
    <source>
        <strain evidence="3">IBRC-M 10043</strain>
    </source>
</reference>
<organism evidence="2 3">
    <name type="scientific">Halorientalis persicus</name>
    <dbReference type="NCBI Taxonomy" id="1367881"/>
    <lineage>
        <taxon>Archaea</taxon>
        <taxon>Methanobacteriati</taxon>
        <taxon>Methanobacteriota</taxon>
        <taxon>Stenosarchaea group</taxon>
        <taxon>Halobacteria</taxon>
        <taxon>Halobacteriales</taxon>
        <taxon>Haloarculaceae</taxon>
        <taxon>Halorientalis</taxon>
    </lineage>
</organism>
<dbReference type="EMBL" id="FOCX01000002">
    <property type="protein sequence ID" value="SEN26927.1"/>
    <property type="molecule type" value="Genomic_DNA"/>
</dbReference>
<sequence length="218" mass="22220">MYQRRTVLRAGVTATALAVAGCTSQDDATDATSDGTDDDGVDETDDAAGTDSPEENTDTDEPTETATDGDPESVARVRVISSVGLVADGAISAVELVVAPTPGAGPADLRRTTVQWVDERGSYDLAAASSDTTADGTFRITPIKDADDSAPVLNADDDRMQLSMDLGAADEVSGVEGFGEPLQPGATATLQLTTAAGATSTVRLTVPETLAGERAVTL</sequence>
<feature type="region of interest" description="Disordered" evidence="1">
    <location>
        <begin position="20"/>
        <end position="73"/>
    </location>
</feature>
<name>A0A1H8F6Z8_9EURY</name>
<keyword evidence="2" id="KW-0969">Cilium</keyword>
<dbReference type="PROSITE" id="PS51257">
    <property type="entry name" value="PROKAR_LIPOPROTEIN"/>
    <property type="match status" value="1"/>
</dbReference>
<keyword evidence="2" id="KW-0966">Cell projection</keyword>
<dbReference type="OrthoDB" id="102632at2157"/>
<protein>
    <submittedName>
        <fullName evidence="2">Flagellin FlaB</fullName>
    </submittedName>
</protein>
<dbReference type="Proteomes" id="UP000198775">
    <property type="component" value="Unassembled WGS sequence"/>
</dbReference>
<evidence type="ECO:0000256" key="1">
    <source>
        <dbReference type="SAM" id="MobiDB-lite"/>
    </source>
</evidence>
<proteinExistence type="predicted"/>
<feature type="compositionally biased region" description="Acidic residues" evidence="1">
    <location>
        <begin position="35"/>
        <end position="71"/>
    </location>
</feature>